<evidence type="ECO:0000256" key="6">
    <source>
        <dbReference type="SAM" id="MobiDB-lite"/>
    </source>
</evidence>
<keyword evidence="4 5" id="KW-0833">Ubl conjugation pathway</keyword>
<evidence type="ECO:0000256" key="2">
    <source>
        <dbReference type="ARBA" id="ARBA00012485"/>
    </source>
</evidence>
<dbReference type="Proteomes" id="UP001148786">
    <property type="component" value="Unassembled WGS sequence"/>
</dbReference>
<keyword evidence="9" id="KW-1185">Reference proteome</keyword>
<comment type="caution">
    <text evidence="8">The sequence shown here is derived from an EMBL/GenBank/DDBJ whole genome shotgun (WGS) entry which is preliminary data.</text>
</comment>
<dbReference type="Pfam" id="PF00632">
    <property type="entry name" value="HECT"/>
    <property type="match status" value="1"/>
</dbReference>
<dbReference type="GO" id="GO:0000209">
    <property type="term" value="P:protein polyubiquitination"/>
    <property type="evidence" value="ECO:0007669"/>
    <property type="project" value="InterPro"/>
</dbReference>
<dbReference type="AlphaFoldDB" id="A0A9W8JWG5"/>
<proteinExistence type="predicted"/>
<dbReference type="PANTHER" id="PTHR45700:SF2">
    <property type="entry name" value="UBIQUITIN-PROTEIN LIGASE E3C"/>
    <property type="match status" value="1"/>
</dbReference>
<dbReference type="OrthoDB" id="8068875at2759"/>
<feature type="compositionally biased region" description="Basic and acidic residues" evidence="6">
    <location>
        <begin position="819"/>
        <end position="829"/>
    </location>
</feature>
<dbReference type="SMART" id="SM00119">
    <property type="entry name" value="HECTc"/>
    <property type="match status" value="1"/>
</dbReference>
<dbReference type="InterPro" id="IPR000569">
    <property type="entry name" value="HECT_dom"/>
</dbReference>
<dbReference type="PANTHER" id="PTHR45700">
    <property type="entry name" value="UBIQUITIN-PROTEIN LIGASE E3C"/>
    <property type="match status" value="1"/>
</dbReference>
<dbReference type="PROSITE" id="PS50237">
    <property type="entry name" value="HECT"/>
    <property type="match status" value="1"/>
</dbReference>
<feature type="region of interest" description="Disordered" evidence="6">
    <location>
        <begin position="871"/>
        <end position="904"/>
    </location>
</feature>
<dbReference type="PROSITE" id="PS50096">
    <property type="entry name" value="IQ"/>
    <property type="match status" value="1"/>
</dbReference>
<evidence type="ECO:0000256" key="5">
    <source>
        <dbReference type="PROSITE-ProRule" id="PRU00104"/>
    </source>
</evidence>
<dbReference type="Gene3D" id="3.30.2410.10">
    <property type="entry name" value="Hect, E3 ligase catalytic domain"/>
    <property type="match status" value="1"/>
</dbReference>
<feature type="active site" description="Glycyl thioester intermediate" evidence="5">
    <location>
        <position position="1232"/>
    </location>
</feature>
<dbReference type="FunFam" id="3.30.2160.10:FF:000002">
    <property type="entry name" value="Putative Ubiquitin-protein ligase E3C"/>
    <property type="match status" value="1"/>
</dbReference>
<keyword evidence="3" id="KW-0808">Transferase</keyword>
<comment type="catalytic activity">
    <reaction evidence="1">
        <text>S-ubiquitinyl-[E2 ubiquitin-conjugating enzyme]-L-cysteine + [acceptor protein]-L-lysine = [E2 ubiquitin-conjugating enzyme]-L-cysteine + N(6)-ubiquitinyl-[acceptor protein]-L-lysine.</text>
        <dbReference type="EC" id="2.3.2.26"/>
    </reaction>
</comment>
<dbReference type="EMBL" id="JANKHO010000908">
    <property type="protein sequence ID" value="KAJ3505226.1"/>
    <property type="molecule type" value="Genomic_DNA"/>
</dbReference>
<reference evidence="8" key="1">
    <citation type="submission" date="2022-07" db="EMBL/GenBank/DDBJ databases">
        <title>Genome Sequence of Agrocybe chaxingu.</title>
        <authorList>
            <person name="Buettner E."/>
        </authorList>
    </citation>
    <scope>NUCLEOTIDE SEQUENCE</scope>
    <source>
        <strain evidence="8">MP-N11</strain>
    </source>
</reference>
<accession>A0A9W8JWG5</accession>
<feature type="region of interest" description="Disordered" evidence="6">
    <location>
        <begin position="801"/>
        <end position="829"/>
    </location>
</feature>
<name>A0A9W8JWG5_9AGAR</name>
<protein>
    <recommendedName>
        <fullName evidence="2">HECT-type E3 ubiquitin transferase</fullName>
        <ecNumber evidence="2">2.3.2.26</ecNumber>
    </recommendedName>
</protein>
<evidence type="ECO:0000313" key="9">
    <source>
        <dbReference type="Proteomes" id="UP001148786"/>
    </source>
</evidence>
<feature type="domain" description="HECT" evidence="7">
    <location>
        <begin position="921"/>
        <end position="1254"/>
    </location>
</feature>
<evidence type="ECO:0000256" key="4">
    <source>
        <dbReference type="ARBA" id="ARBA00022786"/>
    </source>
</evidence>
<dbReference type="InterPro" id="IPR035983">
    <property type="entry name" value="Hect_E3_ubiquitin_ligase"/>
</dbReference>
<gene>
    <name evidence="8" type="ORF">NLJ89_g7531</name>
</gene>
<dbReference type="CDD" id="cd00078">
    <property type="entry name" value="HECTc"/>
    <property type="match status" value="1"/>
</dbReference>
<dbReference type="SUPFAM" id="SSF56204">
    <property type="entry name" value="Hect, E3 ligase catalytic domain"/>
    <property type="match status" value="1"/>
</dbReference>
<feature type="compositionally biased region" description="Low complexity" evidence="6">
    <location>
        <begin position="360"/>
        <end position="369"/>
    </location>
</feature>
<dbReference type="GO" id="GO:0006511">
    <property type="term" value="P:ubiquitin-dependent protein catabolic process"/>
    <property type="evidence" value="ECO:0007669"/>
    <property type="project" value="TreeGrafter"/>
</dbReference>
<feature type="region of interest" description="Disordered" evidence="6">
    <location>
        <begin position="357"/>
        <end position="392"/>
    </location>
</feature>
<dbReference type="Gene3D" id="3.90.1750.10">
    <property type="entry name" value="Hect, E3 ligase catalytic domains"/>
    <property type="match status" value="1"/>
</dbReference>
<evidence type="ECO:0000259" key="7">
    <source>
        <dbReference type="PROSITE" id="PS50237"/>
    </source>
</evidence>
<sequence length="1262" mass="138478">MFPFDSERKRKINLGGASSSSSSTSILRNVHAEREARAAHRLRTDSATRIQTWYRGVKASGQTREEMKAMFEADVTGLRGLRCLVLICRRSRAGKNVEKLSRDGEEALSRWAGEVGALGPHALWTLVLSSNPAIQSSWLALILQVGLILVRAVSESPQSPQAVNYLSILNSLLSKDIAEASVGTGGNGSNLVVTITEYLVARGFYELLGRAIERIPSTSKKSPTYPPLITLITLPLSTFATSSPQYASVLTQLLAHVLSVPLLPNRLPLDELPKFVARLPFAQLQILQSHLNELEVELDKKAKDGDGGAKVHLAATLYMLLSPRYKTLPVPALETYLRLSTLLMNGFPAGIFVSPSSTNTTATQSSKKGTAAKKKAIYDSSSSDSEDEPPTHVSVVSSFSVNVPSTPPAAPVVLDARTLARLQKIAEPVHLSSLIGATQPKPALFRPLISYLFALTQAWARAGTKYSNASFASASSIKTSKQKQGGKKGSKGEEEVLRAILASAGPGGGLVRELYRVLVRAAPVGKDEGGRDVLDPVNAVHYPSLLLLADLYSQALQTMGDDEFFGTSSSSLTSTSGSLNAARNPLTLDELVSLSKQLLNIAFVLYWRDDSAAPTTSLMETLVSTEVRCTWEVVREKVTRCLLAVHARDSRRPFAPPDHWLVTSHLGVNSENDMHSFVEAAVMEDQQLSLQSDFPSHPSLRGPGRLNAARNTKIQARFAQVLTPRLGILNNIPFAVPFEVRVRIFREFVHADAYMHAHRAHSGRSQTSRSRRTQAINPLAHLRNVLDEVADDLQQMNRGLDSINADVDSGAGTSQSSERMMHQRDRDSDDLGQAALEELISMAEAERSMDVDVAEDGDDDDVQDIDGVFASVARRSPTTPGNPGQPGLSDTGPPVTMGRSGRPRVPVRRGMVAQDGFDKLSGVDLKQPVEIVFVDQWGQEEAGIDGGGVFKEFFTSLCKEVFDTDRGLWLANKKNELYPNPHAYATDGHSLNWYRFIGRILGKAMYEGILVDVAFAGFFLAKVRRRSYYYVCRQSFLDDLASLDPELYNGLIFLKHYAGNPEDLSLNFTVAIEEFGVTKTIDLIPNGSNITVTRENRLQYIYLVSHYRLSKQIKLQSEAFFEGLSEMIDRKWLRMFNQTEVQLLLGGTHTPISVDDLRANTSYGGLYDSAHPTILLLWNVLSTFSQADLRAFLRFVTSCSRPPLLGFRELRPGFAIRDAGGDQARLPSASTCVNLLKLPRYESSQLLKEKLLRSKSGLGGRV</sequence>
<evidence type="ECO:0000313" key="8">
    <source>
        <dbReference type="EMBL" id="KAJ3505226.1"/>
    </source>
</evidence>
<dbReference type="InterPro" id="IPR044611">
    <property type="entry name" value="E3A/B/C-like"/>
</dbReference>
<evidence type="ECO:0000256" key="1">
    <source>
        <dbReference type="ARBA" id="ARBA00000885"/>
    </source>
</evidence>
<evidence type="ECO:0000256" key="3">
    <source>
        <dbReference type="ARBA" id="ARBA00022679"/>
    </source>
</evidence>
<dbReference type="Gene3D" id="3.30.2160.10">
    <property type="entry name" value="Hect, E3 ligase catalytic domain"/>
    <property type="match status" value="1"/>
</dbReference>
<dbReference type="EC" id="2.3.2.26" evidence="2"/>
<dbReference type="GO" id="GO:0061630">
    <property type="term" value="F:ubiquitin protein ligase activity"/>
    <property type="evidence" value="ECO:0007669"/>
    <property type="project" value="UniProtKB-EC"/>
</dbReference>
<organism evidence="8 9">
    <name type="scientific">Agrocybe chaxingu</name>
    <dbReference type="NCBI Taxonomy" id="84603"/>
    <lineage>
        <taxon>Eukaryota</taxon>
        <taxon>Fungi</taxon>
        <taxon>Dikarya</taxon>
        <taxon>Basidiomycota</taxon>
        <taxon>Agaricomycotina</taxon>
        <taxon>Agaricomycetes</taxon>
        <taxon>Agaricomycetidae</taxon>
        <taxon>Agaricales</taxon>
        <taxon>Agaricineae</taxon>
        <taxon>Strophariaceae</taxon>
        <taxon>Agrocybe</taxon>
    </lineage>
</organism>